<feature type="domain" description="Secretion system C-terminal sorting" evidence="2">
    <location>
        <begin position="352"/>
        <end position="425"/>
    </location>
</feature>
<keyword evidence="4" id="KW-1185">Reference proteome</keyword>
<dbReference type="InterPro" id="IPR002591">
    <property type="entry name" value="Phosphodiest/P_Trfase"/>
</dbReference>
<evidence type="ECO:0000256" key="1">
    <source>
        <dbReference type="SAM" id="SignalP"/>
    </source>
</evidence>
<dbReference type="NCBIfam" id="TIGR04183">
    <property type="entry name" value="Por_Secre_tail"/>
    <property type="match status" value="1"/>
</dbReference>
<dbReference type="Pfam" id="PF01663">
    <property type="entry name" value="Phosphodiest"/>
    <property type="match status" value="2"/>
</dbReference>
<feature type="chain" id="PRO_5016175862" description="Secretion system C-terminal sorting domain-containing protein" evidence="1">
    <location>
        <begin position="21"/>
        <end position="427"/>
    </location>
</feature>
<dbReference type="Gene3D" id="3.40.720.10">
    <property type="entry name" value="Alkaline Phosphatase, subunit A"/>
    <property type="match status" value="2"/>
</dbReference>
<dbReference type="AlphaFoldDB" id="A0A2W2BDC3"/>
<dbReference type="InterPro" id="IPR017850">
    <property type="entry name" value="Alkaline_phosphatase_core_sf"/>
</dbReference>
<keyword evidence="1" id="KW-0732">Signal</keyword>
<dbReference type="RefSeq" id="WP_110997964.1">
    <property type="nucleotide sequence ID" value="NZ_QKTW01000009.1"/>
</dbReference>
<dbReference type="EMBL" id="QKTW01000009">
    <property type="protein sequence ID" value="PZF73867.1"/>
    <property type="molecule type" value="Genomic_DNA"/>
</dbReference>
<protein>
    <recommendedName>
        <fullName evidence="2">Secretion system C-terminal sorting domain-containing protein</fullName>
    </recommendedName>
</protein>
<dbReference type="SUPFAM" id="SSF53649">
    <property type="entry name" value="Alkaline phosphatase-like"/>
    <property type="match status" value="1"/>
</dbReference>
<evidence type="ECO:0000259" key="2">
    <source>
        <dbReference type="Pfam" id="PF18962"/>
    </source>
</evidence>
<evidence type="ECO:0000313" key="4">
    <source>
        <dbReference type="Proteomes" id="UP000248745"/>
    </source>
</evidence>
<dbReference type="PANTHER" id="PTHR10151">
    <property type="entry name" value="ECTONUCLEOTIDE PYROPHOSPHATASE/PHOSPHODIESTERASE"/>
    <property type="match status" value="1"/>
</dbReference>
<name>A0A2W2BDC3_9BACT</name>
<dbReference type="Pfam" id="PF18962">
    <property type="entry name" value="Por_Secre_tail"/>
    <property type="match status" value="1"/>
</dbReference>
<reference evidence="3 4" key="1">
    <citation type="submission" date="2018-06" db="EMBL/GenBank/DDBJ databases">
        <title>Mucibacter soli gen. nov., sp. nov., a new member of the family Chitinophagaceae producing mucin.</title>
        <authorList>
            <person name="Kim M.-K."/>
            <person name="Park S."/>
            <person name="Kim T.-S."/>
            <person name="Joung Y."/>
            <person name="Han J.-H."/>
            <person name="Kim S.B."/>
        </authorList>
    </citation>
    <scope>NUCLEOTIDE SEQUENCE [LARGE SCALE GENOMIC DNA]</scope>
    <source>
        <strain evidence="3 4">R1-15</strain>
    </source>
</reference>
<organism evidence="3 4">
    <name type="scientific">Taibaiella soli</name>
    <dbReference type="NCBI Taxonomy" id="1649169"/>
    <lineage>
        <taxon>Bacteria</taxon>
        <taxon>Pseudomonadati</taxon>
        <taxon>Bacteroidota</taxon>
        <taxon>Chitinophagia</taxon>
        <taxon>Chitinophagales</taxon>
        <taxon>Chitinophagaceae</taxon>
        <taxon>Taibaiella</taxon>
    </lineage>
</organism>
<proteinExistence type="predicted"/>
<accession>A0A2W2BDC3</accession>
<dbReference type="Proteomes" id="UP000248745">
    <property type="component" value="Unassembled WGS sequence"/>
</dbReference>
<comment type="caution">
    <text evidence="3">The sequence shown here is derived from an EMBL/GenBank/DDBJ whole genome shotgun (WGS) entry which is preliminary data.</text>
</comment>
<sequence length="427" mass="46654">MKRLKLLALLLMGSTVLTFASQKRKVLLIGIDGTRADALQAANTPNIDSLIATGAYTFDSWHTGITVSGPSWSTIFTGVNYMKHGVTDNSYSGSHFDQYNEFPKLAKEYKPNLYAAEVIEWSPLVDNVPNQYDGYNSRIKVPDGGTTPTGSVAVTQLLNSNMDVLTVYFDAVDLAGHSNGFSPNNPSYISAIQAVDAQIGNIITALHSRPNYANEDWLVLITTDHGGLGTGHGGNSNDERHIWWIGSGNHVIHKQLFGADPGTYRIVPPGVDTAILKHTPVQADIAVTALHHLIYDENVRPDTVTRWALDGKSLLDSIHVETVDTTGNDTTSTPIDPTAVGNVASQELNVKVYPNPSTGLFTFWFDPNHQKVSYSVFNTNGMLIRREEDVQMGYKLNVDLSAQESGMYIIRIQAGAKVMDNKVIIAH</sequence>
<feature type="signal peptide" evidence="1">
    <location>
        <begin position="1"/>
        <end position="20"/>
    </location>
</feature>
<gene>
    <name evidence="3" type="ORF">DN068_05865</name>
</gene>
<dbReference type="GO" id="GO:0016787">
    <property type="term" value="F:hydrolase activity"/>
    <property type="evidence" value="ECO:0007669"/>
    <property type="project" value="UniProtKB-ARBA"/>
</dbReference>
<dbReference type="OrthoDB" id="279982at2"/>
<dbReference type="PANTHER" id="PTHR10151:SF120">
    <property type="entry name" value="BIS(5'-ADENOSYL)-TRIPHOSPHATASE"/>
    <property type="match status" value="1"/>
</dbReference>
<evidence type="ECO:0000313" key="3">
    <source>
        <dbReference type="EMBL" id="PZF73867.1"/>
    </source>
</evidence>
<dbReference type="InterPro" id="IPR026444">
    <property type="entry name" value="Secre_tail"/>
</dbReference>